<evidence type="ECO:0000256" key="4">
    <source>
        <dbReference type="PIRSR" id="PIRSR005902-1"/>
    </source>
</evidence>
<evidence type="ECO:0000313" key="5">
    <source>
        <dbReference type="EMBL" id="RZO24148.1"/>
    </source>
</evidence>
<evidence type="ECO:0000256" key="3">
    <source>
        <dbReference type="ARBA" id="ARBA00022801"/>
    </source>
</evidence>
<keyword evidence="2 4" id="KW-0479">Metal-binding</keyword>
<evidence type="ECO:0000313" key="6">
    <source>
        <dbReference type="Proteomes" id="UP000320146"/>
    </source>
</evidence>
<dbReference type="InterPro" id="IPR018228">
    <property type="entry name" value="DNase_TatD-rel_CS"/>
</dbReference>
<comment type="similarity">
    <text evidence="1">Belongs to the metallo-dependent hydrolases superfamily. TatD-type hydrolase family.</text>
</comment>
<sequence>MQMLLADSCFNITHESFKNDLGDVLDVANNEGVEYFFCPASKEREIDDLIQLSESYKKNIFCSVGIHPHYASDLKPNTIENMEKYLSNQHVKAVGEIGLDYYRNFQSPEIQKKCFNAFLELASKHQYPLFLHHREAFDDFYPMIKDHIDQVPESIVHCFTGTKFELKKFLDLGLYIGVTGWICDPKRGEDLRGIIKYIPIDRLLIETDAPYLIPKNMENKPRNNRNEPLFLKHIACNISELLNIDKALLADRTTKNFKKLFRI</sequence>
<dbReference type="GO" id="GO:0004536">
    <property type="term" value="F:DNA nuclease activity"/>
    <property type="evidence" value="ECO:0007669"/>
    <property type="project" value="InterPro"/>
</dbReference>
<dbReference type="EMBL" id="SHBL01000013">
    <property type="protein sequence ID" value="RZO24148.1"/>
    <property type="molecule type" value="Genomic_DNA"/>
</dbReference>
<dbReference type="PANTHER" id="PTHR46124">
    <property type="entry name" value="D-AMINOACYL-TRNA DEACYLASE"/>
    <property type="match status" value="1"/>
</dbReference>
<dbReference type="Pfam" id="PF01026">
    <property type="entry name" value="TatD_DNase"/>
    <property type="match status" value="1"/>
</dbReference>
<accession>A0A520MSF6</accession>
<feature type="binding site" evidence="4">
    <location>
        <position position="96"/>
    </location>
    <ligand>
        <name>a divalent metal cation</name>
        <dbReference type="ChEBI" id="CHEBI:60240"/>
        <label>1</label>
    </ligand>
</feature>
<dbReference type="InterPro" id="IPR015991">
    <property type="entry name" value="TatD/YcfH-like"/>
</dbReference>
<dbReference type="CDD" id="cd01310">
    <property type="entry name" value="TatD_DNAse"/>
    <property type="match status" value="1"/>
</dbReference>
<dbReference type="FunFam" id="3.20.20.140:FF:000005">
    <property type="entry name" value="TatD family hydrolase"/>
    <property type="match status" value="1"/>
</dbReference>
<dbReference type="InterPro" id="IPR001130">
    <property type="entry name" value="TatD-like"/>
</dbReference>
<dbReference type="InterPro" id="IPR032466">
    <property type="entry name" value="Metal_Hydrolase"/>
</dbReference>
<dbReference type="Gene3D" id="3.20.20.140">
    <property type="entry name" value="Metal-dependent hydrolases"/>
    <property type="match status" value="1"/>
</dbReference>
<dbReference type="AlphaFoldDB" id="A0A520MSF6"/>
<dbReference type="PANTHER" id="PTHR46124:SF2">
    <property type="entry name" value="D-AMINOACYL-TRNA DEACYLASE"/>
    <property type="match status" value="1"/>
</dbReference>
<dbReference type="PROSITE" id="PS01090">
    <property type="entry name" value="TATD_2"/>
    <property type="match status" value="1"/>
</dbReference>
<dbReference type="PIRSF" id="PIRSF005902">
    <property type="entry name" value="DNase_TatD"/>
    <property type="match status" value="1"/>
</dbReference>
<organism evidence="5 6">
    <name type="scientific">SAR86 cluster bacterium</name>
    <dbReference type="NCBI Taxonomy" id="2030880"/>
    <lineage>
        <taxon>Bacteria</taxon>
        <taxon>Pseudomonadati</taxon>
        <taxon>Pseudomonadota</taxon>
        <taxon>Gammaproteobacteria</taxon>
        <taxon>SAR86 cluster</taxon>
    </lineage>
</organism>
<evidence type="ECO:0000256" key="1">
    <source>
        <dbReference type="ARBA" id="ARBA00009275"/>
    </source>
</evidence>
<feature type="binding site" evidence="4">
    <location>
        <position position="157"/>
    </location>
    <ligand>
        <name>a divalent metal cation</name>
        <dbReference type="ChEBI" id="CHEBI:60240"/>
        <label>2</label>
    </ligand>
</feature>
<gene>
    <name evidence="5" type="ORF">EVA99_02205</name>
</gene>
<dbReference type="GO" id="GO:0046872">
    <property type="term" value="F:metal ion binding"/>
    <property type="evidence" value="ECO:0007669"/>
    <property type="project" value="UniProtKB-KW"/>
</dbReference>
<comment type="caution">
    <text evidence="5">The sequence shown here is derived from an EMBL/GenBank/DDBJ whole genome shotgun (WGS) entry which is preliminary data.</text>
</comment>
<evidence type="ECO:0000256" key="2">
    <source>
        <dbReference type="ARBA" id="ARBA00022723"/>
    </source>
</evidence>
<proteinExistence type="inferred from homology"/>
<dbReference type="GO" id="GO:0016788">
    <property type="term" value="F:hydrolase activity, acting on ester bonds"/>
    <property type="evidence" value="ECO:0007669"/>
    <property type="project" value="InterPro"/>
</dbReference>
<protein>
    <submittedName>
        <fullName evidence="5">TatD family deoxyribonuclease</fullName>
    </submittedName>
</protein>
<dbReference type="SUPFAM" id="SSF51556">
    <property type="entry name" value="Metallo-dependent hydrolases"/>
    <property type="match status" value="1"/>
</dbReference>
<feature type="binding site" evidence="4">
    <location>
        <position position="132"/>
    </location>
    <ligand>
        <name>a divalent metal cation</name>
        <dbReference type="ChEBI" id="CHEBI:60240"/>
        <label>2</label>
    </ligand>
</feature>
<name>A0A520MSF6_9GAMM</name>
<dbReference type="Proteomes" id="UP000320146">
    <property type="component" value="Unassembled WGS sequence"/>
</dbReference>
<keyword evidence="3" id="KW-0378">Hydrolase</keyword>
<reference evidence="5 6" key="1">
    <citation type="submission" date="2019-02" db="EMBL/GenBank/DDBJ databases">
        <title>Prokaryotic population dynamics and viral predation in marine succession experiment using metagenomics: the confinement effect.</title>
        <authorList>
            <person name="Haro-Moreno J.M."/>
            <person name="Rodriguez-Valera F."/>
            <person name="Lopez-Perez M."/>
        </authorList>
    </citation>
    <scope>NUCLEOTIDE SEQUENCE [LARGE SCALE GENOMIC DNA]</scope>
    <source>
        <strain evidence="5">MED-G166</strain>
    </source>
</reference>
<feature type="binding site" evidence="4">
    <location>
        <position position="208"/>
    </location>
    <ligand>
        <name>a divalent metal cation</name>
        <dbReference type="ChEBI" id="CHEBI:60240"/>
        <label>1</label>
    </ligand>
</feature>
<dbReference type="NCBIfam" id="TIGR00010">
    <property type="entry name" value="YchF/TatD family DNA exonuclease"/>
    <property type="match status" value="1"/>
</dbReference>